<accession>A0A9D1TMT8</accession>
<dbReference type="PROSITE" id="PS51257">
    <property type="entry name" value="PROKAR_LIPOPROTEIN"/>
    <property type="match status" value="1"/>
</dbReference>
<reference evidence="3" key="2">
    <citation type="submission" date="2021-04" db="EMBL/GenBank/DDBJ databases">
        <authorList>
            <person name="Gilroy R."/>
        </authorList>
    </citation>
    <scope>NUCLEOTIDE SEQUENCE</scope>
    <source>
        <strain evidence="3">Gambia11-129</strain>
    </source>
</reference>
<name>A0A9D1TMT8_9SPIO</name>
<evidence type="ECO:0000313" key="3">
    <source>
        <dbReference type="EMBL" id="HIV98593.1"/>
    </source>
</evidence>
<evidence type="ECO:0000259" key="2">
    <source>
        <dbReference type="PROSITE" id="PS50035"/>
    </source>
</evidence>
<dbReference type="EMBL" id="DXHU01000007">
    <property type="protein sequence ID" value="HIV98593.1"/>
    <property type="molecule type" value="Genomic_DNA"/>
</dbReference>
<proteinExistence type="predicted"/>
<dbReference type="InterPro" id="IPR025202">
    <property type="entry name" value="PLD-like_dom"/>
</dbReference>
<evidence type="ECO:0000256" key="1">
    <source>
        <dbReference type="SAM" id="SignalP"/>
    </source>
</evidence>
<dbReference type="Pfam" id="PF13091">
    <property type="entry name" value="PLDc_2"/>
    <property type="match status" value="2"/>
</dbReference>
<feature type="domain" description="PLD phosphodiesterase" evidence="2">
    <location>
        <begin position="337"/>
        <end position="364"/>
    </location>
</feature>
<dbReference type="Gene3D" id="3.30.870.10">
    <property type="entry name" value="Endonuclease Chain A"/>
    <property type="match status" value="2"/>
</dbReference>
<feature type="domain" description="PLD phosphodiesterase" evidence="2">
    <location>
        <begin position="158"/>
        <end position="185"/>
    </location>
</feature>
<dbReference type="PROSITE" id="PS50035">
    <property type="entry name" value="PLD"/>
    <property type="match status" value="2"/>
</dbReference>
<protein>
    <submittedName>
        <fullName evidence="3">Phosphatidylserine/phosphatidylglycerophosphate/ cardiolipin synthase family protein</fullName>
    </submittedName>
</protein>
<dbReference type="GO" id="GO:0032049">
    <property type="term" value="P:cardiolipin biosynthetic process"/>
    <property type="evidence" value="ECO:0007669"/>
    <property type="project" value="UniProtKB-ARBA"/>
</dbReference>
<feature type="signal peptide" evidence="1">
    <location>
        <begin position="1"/>
        <end position="21"/>
    </location>
</feature>
<dbReference type="PANTHER" id="PTHR21248:SF22">
    <property type="entry name" value="PHOSPHOLIPASE D"/>
    <property type="match status" value="1"/>
</dbReference>
<gene>
    <name evidence="3" type="ORF">IAB12_02290</name>
</gene>
<dbReference type="AlphaFoldDB" id="A0A9D1TMT8"/>
<reference evidence="3" key="1">
    <citation type="journal article" date="2021" name="PeerJ">
        <title>Extensive microbial diversity within the chicken gut microbiome revealed by metagenomics and culture.</title>
        <authorList>
            <person name="Gilroy R."/>
            <person name="Ravi A."/>
            <person name="Getino M."/>
            <person name="Pursley I."/>
            <person name="Horton D.L."/>
            <person name="Alikhan N.F."/>
            <person name="Baker D."/>
            <person name="Gharbi K."/>
            <person name="Hall N."/>
            <person name="Watson M."/>
            <person name="Adriaenssens E.M."/>
            <person name="Foster-Nyarko E."/>
            <person name="Jarju S."/>
            <person name="Secka A."/>
            <person name="Antonio M."/>
            <person name="Oren A."/>
            <person name="Chaudhuri R.R."/>
            <person name="La Ragione R."/>
            <person name="Hildebrand F."/>
            <person name="Pallen M.J."/>
        </authorList>
    </citation>
    <scope>NUCLEOTIDE SEQUENCE</scope>
    <source>
        <strain evidence="3">Gambia11-129</strain>
    </source>
</reference>
<organism evidence="3 4">
    <name type="scientific">Candidatus Ornithospirochaeta avicola</name>
    <dbReference type="NCBI Taxonomy" id="2840896"/>
    <lineage>
        <taxon>Bacteria</taxon>
        <taxon>Pseudomonadati</taxon>
        <taxon>Spirochaetota</taxon>
        <taxon>Spirochaetia</taxon>
        <taxon>Spirochaetales</taxon>
        <taxon>Spirochaetaceae</taxon>
        <taxon>Spirochaetaceae incertae sedis</taxon>
        <taxon>Candidatus Ornithospirochaeta</taxon>
    </lineage>
</organism>
<evidence type="ECO:0000313" key="4">
    <source>
        <dbReference type="Proteomes" id="UP000823936"/>
    </source>
</evidence>
<dbReference type="InterPro" id="IPR001736">
    <property type="entry name" value="PLipase_D/transphosphatidylase"/>
</dbReference>
<dbReference type="SUPFAM" id="SSF56024">
    <property type="entry name" value="Phospholipase D/nuclease"/>
    <property type="match status" value="2"/>
</dbReference>
<feature type="chain" id="PRO_5039278784" evidence="1">
    <location>
        <begin position="22"/>
        <end position="424"/>
    </location>
</feature>
<dbReference type="PANTHER" id="PTHR21248">
    <property type="entry name" value="CARDIOLIPIN SYNTHASE"/>
    <property type="match status" value="1"/>
</dbReference>
<keyword evidence="1" id="KW-0732">Signal</keyword>
<sequence>MRMMKTLASLLISLIFLTSCVDTSLFNSEYMKRDDVSLADKLIYTGAEHVRVALPECYYTGSEWKDRLVALIDSSDDYIFMATFLGSYSENLRPVYEALENAASRGVRIYLIYDGFSPFDMTESKSVMGPLDYLSTKGIHTLQYSPVSALNLINPFNLLIREHRKIFVFDGRIAAIGGMNLNYISMGAEGKILQRDSMYVFSSTALSSIFTNIFLSMWNDSSIEVLSSSDFASYPPQFAPYDAYVYNSTSDNGKGMSGIFSALINSAEEEIIIFPYLPALDDEMKEALSAAVERGVDVTFIQSLDTRGYGENGQKMVFPDLLELGINLVIANNEDDTLGLLHEKLMVVDGRYSVIGSSNFNYRSMGLSNEIVMVIDSTEFASLSKEHISNVLHMGSFTLEEEMAERWKEEDGSLAAYLMIYFGG</sequence>
<dbReference type="Proteomes" id="UP000823936">
    <property type="component" value="Unassembled WGS sequence"/>
</dbReference>
<dbReference type="SMART" id="SM00155">
    <property type="entry name" value="PLDc"/>
    <property type="match status" value="2"/>
</dbReference>
<comment type="caution">
    <text evidence="3">The sequence shown here is derived from an EMBL/GenBank/DDBJ whole genome shotgun (WGS) entry which is preliminary data.</text>
</comment>
<dbReference type="GO" id="GO:0030572">
    <property type="term" value="F:phosphatidyltransferase activity"/>
    <property type="evidence" value="ECO:0007669"/>
    <property type="project" value="UniProtKB-ARBA"/>
</dbReference>